<evidence type="ECO:0000256" key="1">
    <source>
        <dbReference type="ARBA" id="ARBA00023015"/>
    </source>
</evidence>
<dbReference type="RefSeq" id="WP_141337450.1">
    <property type="nucleotide sequence ID" value="NZ_JBHMAX010000002.1"/>
</dbReference>
<dbReference type="PANTHER" id="PTHR30136:SF24">
    <property type="entry name" value="HTH-TYPE TRANSCRIPTIONAL REPRESSOR ALLR"/>
    <property type="match status" value="1"/>
</dbReference>
<evidence type="ECO:0000313" key="6">
    <source>
        <dbReference type="EMBL" id="MFB9730678.1"/>
    </source>
</evidence>
<keyword evidence="7" id="KW-1185">Reference proteome</keyword>
<dbReference type="Gene3D" id="3.30.450.40">
    <property type="match status" value="1"/>
</dbReference>
<dbReference type="Pfam" id="PF09339">
    <property type="entry name" value="HTH_IclR"/>
    <property type="match status" value="1"/>
</dbReference>
<name>A0ABV5UYW9_9MICO</name>
<dbReference type="Gene3D" id="1.10.10.10">
    <property type="entry name" value="Winged helix-like DNA-binding domain superfamily/Winged helix DNA-binding domain"/>
    <property type="match status" value="1"/>
</dbReference>
<dbReference type="SUPFAM" id="SSF55781">
    <property type="entry name" value="GAF domain-like"/>
    <property type="match status" value="1"/>
</dbReference>
<evidence type="ECO:0000259" key="5">
    <source>
        <dbReference type="PROSITE" id="PS51078"/>
    </source>
</evidence>
<dbReference type="Proteomes" id="UP001589613">
    <property type="component" value="Unassembled WGS sequence"/>
</dbReference>
<sequence length="254" mass="26803">MTLEEAGRGRGVQSVDRTLAILEALAGHPGTLGVTEVARATGLPTGTVHRLLAALARRGWVRQDPDRRYGLGPSALLLGDAASRELSVLAAPALRAAVEATGETANLAAFDGERMVYLAQSPSPHTLRIFAEVGRRVPVHSTAVGKVVLAGLPPEEAGRVLATVPLEARTPHTLTSAEALEEELERVRGQGYAVDDEEQELGVRCVAVPVDLHGGRMALSVSGPTERMTQEEARRVVANLTRVAQDLAGRARGS</sequence>
<keyword evidence="2" id="KW-0238">DNA-binding</keyword>
<keyword evidence="1" id="KW-0805">Transcription regulation</keyword>
<keyword evidence="3" id="KW-0804">Transcription</keyword>
<dbReference type="Pfam" id="PF01614">
    <property type="entry name" value="IclR_C"/>
    <property type="match status" value="1"/>
</dbReference>
<protein>
    <submittedName>
        <fullName evidence="6">IclR family transcriptional regulator</fullName>
    </submittedName>
</protein>
<gene>
    <name evidence="6" type="ORF">ACFFN0_01305</name>
</gene>
<dbReference type="PANTHER" id="PTHR30136">
    <property type="entry name" value="HELIX-TURN-HELIX TRANSCRIPTIONAL REGULATOR, ICLR FAMILY"/>
    <property type="match status" value="1"/>
</dbReference>
<proteinExistence type="predicted"/>
<dbReference type="PROSITE" id="PS51078">
    <property type="entry name" value="ICLR_ED"/>
    <property type="match status" value="1"/>
</dbReference>
<dbReference type="InterPro" id="IPR014757">
    <property type="entry name" value="Tscrpt_reg_IclR_C"/>
</dbReference>
<dbReference type="InterPro" id="IPR036390">
    <property type="entry name" value="WH_DNA-bd_sf"/>
</dbReference>
<accession>A0ABV5UYW9</accession>
<evidence type="ECO:0000259" key="4">
    <source>
        <dbReference type="PROSITE" id="PS51077"/>
    </source>
</evidence>
<organism evidence="6 7">
    <name type="scientific">Ornithinimicrobium kibberense</name>
    <dbReference type="NCBI Taxonomy" id="282060"/>
    <lineage>
        <taxon>Bacteria</taxon>
        <taxon>Bacillati</taxon>
        <taxon>Actinomycetota</taxon>
        <taxon>Actinomycetes</taxon>
        <taxon>Micrococcales</taxon>
        <taxon>Ornithinimicrobiaceae</taxon>
        <taxon>Ornithinimicrobium</taxon>
    </lineage>
</organism>
<comment type="caution">
    <text evidence="6">The sequence shown here is derived from an EMBL/GenBank/DDBJ whole genome shotgun (WGS) entry which is preliminary data.</text>
</comment>
<dbReference type="InterPro" id="IPR050707">
    <property type="entry name" value="HTH_MetabolicPath_Reg"/>
</dbReference>
<dbReference type="CDD" id="cd00090">
    <property type="entry name" value="HTH_ARSR"/>
    <property type="match status" value="1"/>
</dbReference>
<dbReference type="EMBL" id="JBHMAX010000002">
    <property type="protein sequence ID" value="MFB9730678.1"/>
    <property type="molecule type" value="Genomic_DNA"/>
</dbReference>
<dbReference type="InterPro" id="IPR011991">
    <property type="entry name" value="ArsR-like_HTH"/>
</dbReference>
<dbReference type="InterPro" id="IPR036388">
    <property type="entry name" value="WH-like_DNA-bd_sf"/>
</dbReference>
<dbReference type="InterPro" id="IPR029016">
    <property type="entry name" value="GAF-like_dom_sf"/>
</dbReference>
<dbReference type="PROSITE" id="PS51077">
    <property type="entry name" value="HTH_ICLR"/>
    <property type="match status" value="1"/>
</dbReference>
<dbReference type="SMART" id="SM00346">
    <property type="entry name" value="HTH_ICLR"/>
    <property type="match status" value="1"/>
</dbReference>
<feature type="domain" description="IclR-ED" evidence="5">
    <location>
        <begin position="74"/>
        <end position="253"/>
    </location>
</feature>
<evidence type="ECO:0000256" key="2">
    <source>
        <dbReference type="ARBA" id="ARBA00023125"/>
    </source>
</evidence>
<dbReference type="InterPro" id="IPR005471">
    <property type="entry name" value="Tscrpt_reg_IclR_N"/>
</dbReference>
<feature type="domain" description="HTH iclR-type" evidence="4">
    <location>
        <begin position="12"/>
        <end position="73"/>
    </location>
</feature>
<reference evidence="6 7" key="1">
    <citation type="submission" date="2024-09" db="EMBL/GenBank/DDBJ databases">
        <authorList>
            <person name="Sun Q."/>
            <person name="Mori K."/>
        </authorList>
    </citation>
    <scope>NUCLEOTIDE SEQUENCE [LARGE SCALE GENOMIC DNA]</scope>
    <source>
        <strain evidence="6 7">JCM 12763</strain>
    </source>
</reference>
<dbReference type="SUPFAM" id="SSF46785">
    <property type="entry name" value="Winged helix' DNA-binding domain"/>
    <property type="match status" value="1"/>
</dbReference>
<evidence type="ECO:0000313" key="7">
    <source>
        <dbReference type="Proteomes" id="UP001589613"/>
    </source>
</evidence>
<evidence type="ECO:0000256" key="3">
    <source>
        <dbReference type="ARBA" id="ARBA00023163"/>
    </source>
</evidence>